<comment type="caution">
    <text evidence="3">The sequence shown here is derived from an EMBL/GenBank/DDBJ whole genome shotgun (WGS) entry which is preliminary data.</text>
</comment>
<evidence type="ECO:0000256" key="1">
    <source>
        <dbReference type="ARBA" id="ARBA00022481"/>
    </source>
</evidence>
<accession>A0AAE4AQY1</accession>
<dbReference type="InterPro" id="IPR027558">
    <property type="entry name" value="Pre_pil_HX9DG_C"/>
</dbReference>
<dbReference type="NCBIfam" id="TIGR04294">
    <property type="entry name" value="pre_pil_HX9DG"/>
    <property type="match status" value="1"/>
</dbReference>
<sequence>MRKVFTLIELLVVIAIIAILAAMLLPALSKAREKARSISCTSNLKQLALANAMYTDDHEGNITPGWWGGVIAKAWWQFLPSYYGDSKVLICPSKSDYSRGYGASRNTGGNYTSIHQTQIPNPAFTSFFADAQRCTNAVAGNTNAATWPPLADAVTHWQWMCPGGFTSQGTSPFGSASDDNNRRAVPRHNEGMNVSFLDGHVAWMNWRNFYGPLLNGHAYGSADNHWDNK</sequence>
<dbReference type="Pfam" id="PF07963">
    <property type="entry name" value="N_methyl"/>
    <property type="match status" value="1"/>
</dbReference>
<gene>
    <name evidence="3" type="ORF">J3R75_003720</name>
</gene>
<protein>
    <submittedName>
        <fullName evidence="3">Prepilin-type processing-associated H-X9-DG protein/prepilin-type N-terminal cleavage/methylation domain-containing protein</fullName>
    </submittedName>
</protein>
<dbReference type="InterPro" id="IPR011453">
    <property type="entry name" value="DUF1559"/>
</dbReference>
<name>A0AAE4AQY1_9BACT</name>
<proteinExistence type="predicted"/>
<dbReference type="PANTHER" id="PTHR30093">
    <property type="entry name" value="GENERAL SECRETION PATHWAY PROTEIN G"/>
    <property type="match status" value="1"/>
</dbReference>
<dbReference type="Pfam" id="PF07596">
    <property type="entry name" value="SBP_bac_10"/>
    <property type="match status" value="1"/>
</dbReference>
<evidence type="ECO:0000259" key="2">
    <source>
        <dbReference type="Pfam" id="PF07596"/>
    </source>
</evidence>
<evidence type="ECO:0000313" key="4">
    <source>
        <dbReference type="Proteomes" id="UP001238163"/>
    </source>
</evidence>
<dbReference type="EMBL" id="JAUSVL010000001">
    <property type="protein sequence ID" value="MDQ0291613.1"/>
    <property type="molecule type" value="Genomic_DNA"/>
</dbReference>
<dbReference type="Gene3D" id="3.30.700.10">
    <property type="entry name" value="Glycoprotein, Type 4 Pilin"/>
    <property type="match status" value="1"/>
</dbReference>
<dbReference type="InterPro" id="IPR012902">
    <property type="entry name" value="N_methyl_site"/>
</dbReference>
<dbReference type="GO" id="GO:0015627">
    <property type="term" value="C:type II protein secretion system complex"/>
    <property type="evidence" value="ECO:0007669"/>
    <property type="project" value="InterPro"/>
</dbReference>
<evidence type="ECO:0000313" key="3">
    <source>
        <dbReference type="EMBL" id="MDQ0291613.1"/>
    </source>
</evidence>
<dbReference type="RefSeq" id="WP_307264661.1">
    <property type="nucleotide sequence ID" value="NZ_JAUSVL010000001.1"/>
</dbReference>
<keyword evidence="1" id="KW-0488">Methylation</keyword>
<dbReference type="GO" id="GO:0015628">
    <property type="term" value="P:protein secretion by the type II secretion system"/>
    <property type="evidence" value="ECO:0007669"/>
    <property type="project" value="InterPro"/>
</dbReference>
<keyword evidence="4" id="KW-1185">Reference proteome</keyword>
<dbReference type="PRINTS" id="PR00813">
    <property type="entry name" value="BCTERIALGSPG"/>
</dbReference>
<dbReference type="AlphaFoldDB" id="A0AAE4AQY1"/>
<dbReference type="Proteomes" id="UP001238163">
    <property type="component" value="Unassembled WGS sequence"/>
</dbReference>
<organism evidence="3 4">
    <name type="scientific">Oligosphaera ethanolica</name>
    <dbReference type="NCBI Taxonomy" id="760260"/>
    <lineage>
        <taxon>Bacteria</taxon>
        <taxon>Pseudomonadati</taxon>
        <taxon>Lentisphaerota</taxon>
        <taxon>Oligosphaeria</taxon>
        <taxon>Oligosphaerales</taxon>
        <taxon>Oligosphaeraceae</taxon>
        <taxon>Oligosphaera</taxon>
    </lineage>
</organism>
<reference evidence="3" key="1">
    <citation type="submission" date="2023-07" db="EMBL/GenBank/DDBJ databases">
        <title>Genomic Encyclopedia of Type Strains, Phase IV (KMG-IV): sequencing the most valuable type-strain genomes for metagenomic binning, comparative biology and taxonomic classification.</title>
        <authorList>
            <person name="Goeker M."/>
        </authorList>
    </citation>
    <scope>NUCLEOTIDE SEQUENCE</scope>
    <source>
        <strain evidence="3">DSM 24202</strain>
    </source>
</reference>
<dbReference type="InterPro" id="IPR045584">
    <property type="entry name" value="Pilin-like"/>
</dbReference>
<dbReference type="InterPro" id="IPR000983">
    <property type="entry name" value="Bac_GSPG_pilin"/>
</dbReference>
<dbReference type="SUPFAM" id="SSF54523">
    <property type="entry name" value="Pili subunits"/>
    <property type="match status" value="1"/>
</dbReference>
<dbReference type="NCBIfam" id="TIGR02532">
    <property type="entry name" value="IV_pilin_GFxxxE"/>
    <property type="match status" value="1"/>
</dbReference>
<feature type="domain" description="DUF1559" evidence="2">
    <location>
        <begin position="30"/>
        <end position="60"/>
    </location>
</feature>
<dbReference type="PANTHER" id="PTHR30093:SF2">
    <property type="entry name" value="TYPE II SECRETION SYSTEM PROTEIN H"/>
    <property type="match status" value="1"/>
</dbReference>